<sequence>MANSTFNHRLRTGTPAQVLQTLREAIENTSTAELTSQLLSAVETDSIPPTVLHIYIPLSRDPKAILAALEQTHSTSILGYAIKYLAKVLRSESGFASTWTALGGAPGIARLMRELSVANVDRLCRALGSTGSALAARDTREQSMSELLDLLCRHDPAEAVSNRDPRPLRSSYKHLAGACTAEVSMQWETESWSERGLENLYRAHLDAYGQQALRVCLSPGIKKLNLRSLAKPLMLNPAFLVAILTRITLRDAKDLHINPSDFFNLLALPLAKRAEQRKPLAVVGLRGQVWSREIWELIALCLKKHPDLAEELNFKRGGLLWLAINRWDRAATEEFNLMFGMDLLQSLMRLVPASQIPNLCDLPKVLGAVSRRHRYDLLVQTLCLPGKYGINIASPEISDKAKLSNLLHHSKDIFTFELFESLPVDQSLSLLDLLSELSPDNAFLRQSDQGSRPITNRADHETRLVYEDFTIIRCFLLGFLAPTDPRRRDSKLWNSIEDIVEARKAHAAQCHDWARRYLGAQSALILCIVSGFSQLYSKTLLWARRFDKDVHVVGQLYGDGIRTEEGLDLLCGIPSKLRLSTRAVTMVEEDIRNGNRIILQLLDAAAGGLQEPFFAAHMWYDVKKLASNVVARRFRFINAFQSENGLSDEEVYDLVWQSTLDMLVKAEKFALQEEHERLCFAQLQGPLSCSIPENSQAHVWKFLDNLARARDELWQQERIRRRPSVSTLGFPWPKGLPAHFLCNLRFRDTSPSLPYVLARAEAVVFGNPKVLLSPPPEDEESQDAIEGFVDDYDACLQIFVDYQNSQITDRHARLVRAWNYANTHLTGDRMTAEEARIFWYRLASFRPQAHKSIAPEPPQPKPPGPVFPAADHAADPTEWHPNPTKKSTKTIVRELDFTCLDSMLIKAYSAELSWPFRRQASRQKTTATIPARPSLWDLYQYEKPLSGETADAFVAAGILSLNSKAGSDTSLLMRPYPTAEDPRFPALYLADEFLKRAETSDILHDNPHLSSLGRFRQRAPVELIYQLTASVISRLRMEKRPNFSDRQLAINLLRLLITSERPVLAWDLIRDMVINRPGESSWHRHVFTIKFFSSLSAKDARFCLEDISKAMVERLKSQAQNKEPTTPDEEASGGENAGEATTKPAIKVTTVKLLAEVLRGSKFTDELTICRILGDILESARHIDIRVAATQSLIEVFNTADNGEVKSAVLEYLRLHVVPAAASLDESRVMTNEDWGKAEMDSTVPDVNDIYNRPLLGLLLYPGIMTPEWKEIWTTALLGEVLELSVENSRRWVQLFLKANRFGFLEEEDLPALPIERSLLGTLLRDRSECITAEVFDLLQKLVMTNLSPPPNIAAITKAIKRDPVVFGSNGGKHWLWLFSNKSSALGLGAEVAATMLNKPALFWTFHRHPNGVTVDSVQMFIFSLAEILIFSSDGDKFNRLLRALTDYSEPFDLAAYRTNTRPVITGIVALIDKLRTPAWQADPRRRPRTLPDTFPLSLQLMRYPSSSTEIVVFAEDIVARVDALEQRIGPLGTPYHENWEKLRRTVLENTAVVAQEDFLRIAAALVERIEVRDTARGLQHPGLAEHLVVELAAQLIQEGGDPGDEWIVRWARVFFDERLASSKVEVFRELSAATFRIIWAGVQAGKPRYRFWSKYEWAWVARLKDKAEKVESGEASELDE</sequence>
<accession>A0AA40DKR1</accession>
<name>A0AA40DKR1_9PEZI</name>
<comment type="caution">
    <text evidence="2">The sequence shown here is derived from an EMBL/GenBank/DDBJ whole genome shotgun (WGS) entry which is preliminary data.</text>
</comment>
<feature type="region of interest" description="Disordered" evidence="1">
    <location>
        <begin position="851"/>
        <end position="885"/>
    </location>
</feature>
<proteinExistence type="predicted"/>
<keyword evidence="3" id="KW-1185">Reference proteome</keyword>
<feature type="region of interest" description="Disordered" evidence="1">
    <location>
        <begin position="1116"/>
        <end position="1141"/>
    </location>
</feature>
<reference evidence="2" key="1">
    <citation type="submission" date="2023-06" db="EMBL/GenBank/DDBJ databases">
        <title>Genome-scale phylogeny and comparative genomics of the fungal order Sordariales.</title>
        <authorList>
            <consortium name="Lawrence Berkeley National Laboratory"/>
            <person name="Hensen N."/>
            <person name="Bonometti L."/>
            <person name="Westerberg I."/>
            <person name="Brannstrom I.O."/>
            <person name="Guillou S."/>
            <person name="Cros-Aarteil S."/>
            <person name="Calhoun S."/>
            <person name="Haridas S."/>
            <person name="Kuo A."/>
            <person name="Mondo S."/>
            <person name="Pangilinan J."/>
            <person name="Riley R."/>
            <person name="Labutti K."/>
            <person name="Andreopoulos B."/>
            <person name="Lipzen A."/>
            <person name="Chen C."/>
            <person name="Yanf M."/>
            <person name="Daum C."/>
            <person name="Ng V."/>
            <person name="Clum A."/>
            <person name="Steindorff A."/>
            <person name="Ohm R."/>
            <person name="Martin F."/>
            <person name="Silar P."/>
            <person name="Natvig D."/>
            <person name="Lalanne C."/>
            <person name="Gautier V."/>
            <person name="Ament-Velasquez S.L."/>
            <person name="Kruys A."/>
            <person name="Hutchinson M.I."/>
            <person name="Powell A.J."/>
            <person name="Barry K."/>
            <person name="Miller A.N."/>
            <person name="Grigoriev I.V."/>
            <person name="Debuchy R."/>
            <person name="Gladieux P."/>
            <person name="Thoren M.H."/>
            <person name="Johannesson H."/>
        </authorList>
    </citation>
    <scope>NUCLEOTIDE SEQUENCE</scope>
    <source>
        <strain evidence="2">SMH4607-1</strain>
    </source>
</reference>
<evidence type="ECO:0000256" key="1">
    <source>
        <dbReference type="SAM" id="MobiDB-lite"/>
    </source>
</evidence>
<dbReference type="EMBL" id="JAUKUA010000007">
    <property type="protein sequence ID" value="KAK0704856.1"/>
    <property type="molecule type" value="Genomic_DNA"/>
</dbReference>
<evidence type="ECO:0000313" key="2">
    <source>
        <dbReference type="EMBL" id="KAK0704856.1"/>
    </source>
</evidence>
<dbReference type="Proteomes" id="UP001172102">
    <property type="component" value="Unassembled WGS sequence"/>
</dbReference>
<protein>
    <submittedName>
        <fullName evidence="2">Uncharacterized protein</fullName>
    </submittedName>
</protein>
<gene>
    <name evidence="2" type="ORF">B0H67DRAFT_649257</name>
</gene>
<evidence type="ECO:0000313" key="3">
    <source>
        <dbReference type="Proteomes" id="UP001172102"/>
    </source>
</evidence>
<organism evidence="2 3">
    <name type="scientific">Lasiosphaeris hirsuta</name>
    <dbReference type="NCBI Taxonomy" id="260670"/>
    <lineage>
        <taxon>Eukaryota</taxon>
        <taxon>Fungi</taxon>
        <taxon>Dikarya</taxon>
        <taxon>Ascomycota</taxon>
        <taxon>Pezizomycotina</taxon>
        <taxon>Sordariomycetes</taxon>
        <taxon>Sordariomycetidae</taxon>
        <taxon>Sordariales</taxon>
        <taxon>Lasiosphaeriaceae</taxon>
        <taxon>Lasiosphaeris</taxon>
    </lineage>
</organism>
<feature type="compositionally biased region" description="Pro residues" evidence="1">
    <location>
        <begin position="855"/>
        <end position="866"/>
    </location>
</feature>